<evidence type="ECO:0008006" key="4">
    <source>
        <dbReference type="Google" id="ProtNLM"/>
    </source>
</evidence>
<name>A0A024W805_PLAFA</name>
<sequence>MLSFNVIYITCVVIIFSLQYNNKDNLHNKVHNIHKTRYSLIIYFKRLLIEYNETVQLEKNPDENSSTELDDNESTVSVEECEKSLKEFFDDCKRENYPGNVIHLCDNVEEPEEIKKGGSKTNLLLEEYGDPVVYDKEEMKLISELLNSYLEDERHLCMIKRILDYTKIYRNPLLLARYRIKKFLKRCCKKIK</sequence>
<feature type="chain" id="PRO_5001536901" description="Plasmodium RESA N-terminal domain-containing protein" evidence="1">
    <location>
        <begin position="18"/>
        <end position="192"/>
    </location>
</feature>
<keyword evidence="1" id="KW-0732">Signal</keyword>
<dbReference type="OrthoDB" id="375458at2759"/>
<reference evidence="2 3" key="1">
    <citation type="submission" date="2013-02" db="EMBL/GenBank/DDBJ databases">
        <title>The Genome Annotation of Plasmodium falciparum Tanzania (2000708).</title>
        <authorList>
            <consortium name="The Broad Institute Genome Sequencing Platform"/>
            <consortium name="The Broad Institute Genome Sequencing Center for Infectious Disease"/>
            <person name="Neafsey D."/>
            <person name="Hoffman S."/>
            <person name="Volkman S."/>
            <person name="Rosenthal P."/>
            <person name="Walker B."/>
            <person name="Young S.K."/>
            <person name="Zeng Q."/>
            <person name="Gargeya S."/>
            <person name="Fitzgerald M."/>
            <person name="Haas B."/>
            <person name="Abouelleil A."/>
            <person name="Allen A.W."/>
            <person name="Alvarado L."/>
            <person name="Arachchi H.M."/>
            <person name="Berlin A.M."/>
            <person name="Chapman S.B."/>
            <person name="Gainer-Dewar J."/>
            <person name="Goldberg J."/>
            <person name="Griggs A."/>
            <person name="Gujja S."/>
            <person name="Hansen M."/>
            <person name="Howarth C."/>
            <person name="Imamovic A."/>
            <person name="Ireland A."/>
            <person name="Larimer J."/>
            <person name="McCowan C."/>
            <person name="Murphy C."/>
            <person name="Pearson M."/>
            <person name="Poon T.W."/>
            <person name="Priest M."/>
            <person name="Roberts A."/>
            <person name="Saif S."/>
            <person name="Shea T."/>
            <person name="Sisk P."/>
            <person name="Sykes S."/>
            <person name="Wortman J."/>
            <person name="Nusbaum C."/>
            <person name="Birren B."/>
        </authorList>
    </citation>
    <scope>NUCLEOTIDE SEQUENCE [LARGE SCALE GENOMIC DNA]</scope>
    <source>
        <strain evidence="3">Tanzania (2000708)</strain>
    </source>
</reference>
<organism evidence="2 3">
    <name type="scientific">Plasmodium falciparum Tanzania</name>
    <name type="common">2000708</name>
    <dbReference type="NCBI Taxonomy" id="1036725"/>
    <lineage>
        <taxon>Eukaryota</taxon>
        <taxon>Sar</taxon>
        <taxon>Alveolata</taxon>
        <taxon>Apicomplexa</taxon>
        <taxon>Aconoidasida</taxon>
        <taxon>Haemosporida</taxon>
        <taxon>Plasmodiidae</taxon>
        <taxon>Plasmodium</taxon>
        <taxon>Plasmodium (Laverania)</taxon>
    </lineage>
</organism>
<protein>
    <recommendedName>
        <fullName evidence="4">Plasmodium RESA N-terminal domain-containing protein</fullName>
    </recommendedName>
</protein>
<gene>
    <name evidence="2" type="ORF">PFTANZ_02329</name>
</gene>
<dbReference type="EMBL" id="KI926394">
    <property type="protein sequence ID" value="ETW37029.1"/>
    <property type="molecule type" value="Genomic_DNA"/>
</dbReference>
<reference evidence="2 3" key="2">
    <citation type="submission" date="2013-02" db="EMBL/GenBank/DDBJ databases">
        <title>The Genome Sequence of Plasmodium falciparum Tanzania (2000708).</title>
        <authorList>
            <consortium name="The Broad Institute Genome Sequencing Platform"/>
            <consortium name="The Broad Institute Genome Sequencing Center for Infectious Disease"/>
            <person name="Neafsey D."/>
            <person name="Cheeseman I."/>
            <person name="Volkman S."/>
            <person name="Adams J."/>
            <person name="Walker B."/>
            <person name="Young S.K."/>
            <person name="Zeng Q."/>
            <person name="Gargeya S."/>
            <person name="Fitzgerald M."/>
            <person name="Haas B."/>
            <person name="Abouelleil A."/>
            <person name="Alvarado L."/>
            <person name="Arachchi H.M."/>
            <person name="Berlin A.M."/>
            <person name="Chapman S.B."/>
            <person name="Dewar J."/>
            <person name="Goldberg J."/>
            <person name="Griggs A."/>
            <person name="Gujja S."/>
            <person name="Hansen M."/>
            <person name="Howarth C."/>
            <person name="Imamovic A."/>
            <person name="Larimer J."/>
            <person name="McCowan C."/>
            <person name="Murphy C."/>
            <person name="Neiman D."/>
            <person name="Pearson M."/>
            <person name="Priest M."/>
            <person name="Roberts A."/>
            <person name="Saif S."/>
            <person name="Shea T."/>
            <person name="Sisk P."/>
            <person name="Sykes S."/>
            <person name="Wortman J."/>
            <person name="Nusbaum C."/>
            <person name="Birren B."/>
        </authorList>
    </citation>
    <scope>NUCLEOTIDE SEQUENCE [LARGE SCALE GENOMIC DNA]</scope>
    <source>
        <strain evidence="3">Tanzania (2000708)</strain>
    </source>
</reference>
<accession>A0A024W805</accession>
<dbReference type="AlphaFoldDB" id="A0A024W805"/>
<evidence type="ECO:0000313" key="3">
    <source>
        <dbReference type="Proteomes" id="UP000030708"/>
    </source>
</evidence>
<evidence type="ECO:0000256" key="1">
    <source>
        <dbReference type="SAM" id="SignalP"/>
    </source>
</evidence>
<proteinExistence type="predicted"/>
<evidence type="ECO:0000313" key="2">
    <source>
        <dbReference type="EMBL" id="ETW37029.1"/>
    </source>
</evidence>
<feature type="signal peptide" evidence="1">
    <location>
        <begin position="1"/>
        <end position="17"/>
    </location>
</feature>
<dbReference type="Proteomes" id="UP000030708">
    <property type="component" value="Unassembled WGS sequence"/>
</dbReference>